<feature type="domain" description="DC1" evidence="2">
    <location>
        <begin position="210"/>
        <end position="248"/>
    </location>
</feature>
<feature type="domain" description="DC1" evidence="2">
    <location>
        <begin position="151"/>
        <end position="197"/>
    </location>
</feature>
<dbReference type="InterPro" id="IPR046349">
    <property type="entry name" value="C1-like_sf"/>
</dbReference>
<feature type="domain" description="DC1" evidence="2">
    <location>
        <begin position="442"/>
        <end position="487"/>
    </location>
</feature>
<keyword evidence="5" id="KW-1185">Reference proteome</keyword>
<dbReference type="InterPro" id="IPR054483">
    <property type="entry name" value="DC1-like_CT"/>
</dbReference>
<organism evidence="4 5">
    <name type="scientific">Thlaspi arvense</name>
    <name type="common">Field penny-cress</name>
    <dbReference type="NCBI Taxonomy" id="13288"/>
    <lineage>
        <taxon>Eukaryota</taxon>
        <taxon>Viridiplantae</taxon>
        <taxon>Streptophyta</taxon>
        <taxon>Embryophyta</taxon>
        <taxon>Tracheophyta</taxon>
        <taxon>Spermatophyta</taxon>
        <taxon>Magnoliopsida</taxon>
        <taxon>eudicotyledons</taxon>
        <taxon>Gunneridae</taxon>
        <taxon>Pentapetalae</taxon>
        <taxon>rosids</taxon>
        <taxon>malvids</taxon>
        <taxon>Brassicales</taxon>
        <taxon>Brassicaceae</taxon>
        <taxon>Thlaspideae</taxon>
        <taxon>Thlaspi</taxon>
    </lineage>
</organism>
<dbReference type="SUPFAM" id="SSF57889">
    <property type="entry name" value="Cysteine-rich domain"/>
    <property type="match status" value="4"/>
</dbReference>
<evidence type="ECO:0000313" key="4">
    <source>
        <dbReference type="EMBL" id="CAH2074344.1"/>
    </source>
</evidence>
<accession>A0AAU9SXY1</accession>
<feature type="domain" description="DC1-like C-terminal" evidence="3">
    <location>
        <begin position="566"/>
        <end position="582"/>
    </location>
</feature>
<dbReference type="AlphaFoldDB" id="A0AAU9SXY1"/>
<dbReference type="PANTHER" id="PTHR32410:SF153">
    <property type="entry name" value="CHP-RICH ZINC FINGER PROTEIN-LIKE-RELATED"/>
    <property type="match status" value="1"/>
</dbReference>
<feature type="domain" description="DC1" evidence="2">
    <location>
        <begin position="323"/>
        <end position="373"/>
    </location>
</feature>
<evidence type="ECO:0000259" key="3">
    <source>
        <dbReference type="Pfam" id="PF22926"/>
    </source>
</evidence>
<proteinExistence type="predicted"/>
<reference evidence="4 5" key="1">
    <citation type="submission" date="2022-03" db="EMBL/GenBank/DDBJ databases">
        <authorList>
            <person name="Nunn A."/>
            <person name="Chopra R."/>
            <person name="Nunn A."/>
            <person name="Contreras Garrido A."/>
        </authorList>
    </citation>
    <scope>NUCLEOTIDE SEQUENCE [LARGE SCALE GENOMIC DNA]</scope>
</reference>
<protein>
    <submittedName>
        <fullName evidence="4">Uncharacterized protein</fullName>
    </submittedName>
</protein>
<dbReference type="InterPro" id="IPR004146">
    <property type="entry name" value="DC1"/>
</dbReference>
<evidence type="ECO:0000256" key="1">
    <source>
        <dbReference type="ARBA" id="ARBA00022737"/>
    </source>
</evidence>
<dbReference type="Pfam" id="PF03107">
    <property type="entry name" value="C1_2"/>
    <property type="match status" value="6"/>
</dbReference>
<dbReference type="EMBL" id="OU466862">
    <property type="protein sequence ID" value="CAH2074344.1"/>
    <property type="molecule type" value="Genomic_DNA"/>
</dbReference>
<sequence>MDLEAESDPHLMAALLFFKIIPMGDSDLSDSQESEPVLELQSLIATKIPLDQLKRELISHIQHIYSIVVSPESKSKWEQKPKDLICLSSQWQLLFDQGIFSVTGKVEWSSESNEECWFNERKQGIYFLCRNCNGKYHQEYQKAPVEINHHLHPKHHLQLATAGLLDRSRECYCCDRDLLWVFYYCSACDFAMNVACVERPPLLLAIDHPKWHEHTLALFTRPAPLNCSLCALPDLSSPVYMCPPCGFVEIGLAVFVAERSTMAMEAILASRMVGCSYAAHSKCATQSNVWDGIEIEGEPEEVEDEEDVLEPFVRISDGIIQHFSHGHHHLRLDDNTGGDYDDNKQCQACITPIYFGSFYSCTQCDFILHEACANLSRKIYHPIHPHQLTLVGEHDAGTNDYNICAACPTYCTGFSYKCSKEGCLFKIHVQCATISEPLVHESHTHPLFLTSKPGEWRTCTVCKDYLYNDRETFNCIECDFALCFACATLPQKVRYKYDKHVLTLSYEEETSSTAYWCEACEKEINTKERFYTCGEHCCVTLHVECLLGRTFYMRPGSSFPCSSKRYDVVRNNHMSRPICDRCVGLAEAKVGVNKPELLPKEFTSVIDVAGFLSDGQEKRIASEIADLEKDTGFKLRVLAQNYPVTPGLAIKDFWQVDDSTIVFVADPTFGNILNFNVGATVDLDIPRSFWSRLAGKYGNMFYWKDKARRNHNNTLYLCILVMPLLIVTNIRIVLKPG</sequence>
<keyword evidence="1" id="KW-0677">Repeat</keyword>
<dbReference type="Proteomes" id="UP000836841">
    <property type="component" value="Chromosome 6"/>
</dbReference>
<feature type="domain" description="DC1" evidence="2">
    <location>
        <begin position="382"/>
        <end position="432"/>
    </location>
</feature>
<feature type="domain" description="DC1" evidence="2">
    <location>
        <begin position="497"/>
        <end position="545"/>
    </location>
</feature>
<dbReference type="PANTHER" id="PTHR32410">
    <property type="entry name" value="CYSTEINE/HISTIDINE-RICH C1 DOMAIN FAMILY PROTEIN"/>
    <property type="match status" value="1"/>
</dbReference>
<name>A0AAU9SXY1_THLAR</name>
<evidence type="ECO:0000259" key="2">
    <source>
        <dbReference type="Pfam" id="PF03107"/>
    </source>
</evidence>
<gene>
    <name evidence="4" type="ORF">TAV2_LOCUS22047</name>
</gene>
<dbReference type="Pfam" id="PF22926">
    <property type="entry name" value="C1-like_CT"/>
    <property type="match status" value="1"/>
</dbReference>
<dbReference type="InterPro" id="IPR053192">
    <property type="entry name" value="Vacuole_Formation_Reg"/>
</dbReference>
<evidence type="ECO:0000313" key="5">
    <source>
        <dbReference type="Proteomes" id="UP000836841"/>
    </source>
</evidence>